<evidence type="ECO:0000256" key="1">
    <source>
        <dbReference type="SAM" id="MobiDB-lite"/>
    </source>
</evidence>
<dbReference type="Proteomes" id="UP000027222">
    <property type="component" value="Unassembled WGS sequence"/>
</dbReference>
<dbReference type="STRING" id="685588.A0A067SNF8"/>
<feature type="region of interest" description="Disordered" evidence="1">
    <location>
        <begin position="95"/>
        <end position="133"/>
    </location>
</feature>
<evidence type="ECO:0000313" key="3">
    <source>
        <dbReference type="EMBL" id="KDR69254.1"/>
    </source>
</evidence>
<feature type="compositionally biased region" description="Basic and acidic residues" evidence="1">
    <location>
        <begin position="168"/>
        <end position="184"/>
    </location>
</feature>
<accession>A0A067SNF8</accession>
<name>A0A067SNF8_GALM3</name>
<feature type="region of interest" description="Disordered" evidence="1">
    <location>
        <begin position="168"/>
        <end position="195"/>
    </location>
</feature>
<gene>
    <name evidence="3" type="ORF">GALMADRAFT_145649</name>
</gene>
<keyword evidence="2" id="KW-1133">Transmembrane helix</keyword>
<keyword evidence="4" id="KW-1185">Reference proteome</keyword>
<evidence type="ECO:0000256" key="2">
    <source>
        <dbReference type="SAM" id="Phobius"/>
    </source>
</evidence>
<dbReference type="EMBL" id="KL142403">
    <property type="protein sequence ID" value="KDR69254.1"/>
    <property type="molecule type" value="Genomic_DNA"/>
</dbReference>
<feature type="compositionally biased region" description="Low complexity" evidence="1">
    <location>
        <begin position="115"/>
        <end position="126"/>
    </location>
</feature>
<organism evidence="3 4">
    <name type="scientific">Galerina marginata (strain CBS 339.88)</name>
    <dbReference type="NCBI Taxonomy" id="685588"/>
    <lineage>
        <taxon>Eukaryota</taxon>
        <taxon>Fungi</taxon>
        <taxon>Dikarya</taxon>
        <taxon>Basidiomycota</taxon>
        <taxon>Agaricomycotina</taxon>
        <taxon>Agaricomycetes</taxon>
        <taxon>Agaricomycetidae</taxon>
        <taxon>Agaricales</taxon>
        <taxon>Agaricineae</taxon>
        <taxon>Strophariaceae</taxon>
        <taxon>Galerina</taxon>
    </lineage>
</organism>
<keyword evidence="2" id="KW-0812">Transmembrane</keyword>
<proteinExistence type="predicted"/>
<feature type="transmembrane region" description="Helical" evidence="2">
    <location>
        <begin position="39"/>
        <end position="61"/>
    </location>
</feature>
<feature type="transmembrane region" description="Helical" evidence="2">
    <location>
        <begin position="12"/>
        <end position="32"/>
    </location>
</feature>
<protein>
    <submittedName>
        <fullName evidence="3">Uncharacterized protein</fullName>
    </submittedName>
</protein>
<dbReference type="HOGENOM" id="CLU_1199896_0_0_1"/>
<evidence type="ECO:0000313" key="4">
    <source>
        <dbReference type="Proteomes" id="UP000027222"/>
    </source>
</evidence>
<sequence>MITNTFLDYVTIRVSISALRLVAPASITYLLCCSIIKPGWWYASIGVFAAAEAAFYLVVYLTRTRRLQAPPTHPAPPLTRAQRQLIFTKCNEAGSGSGHLDDPQHQPYPTGWFLPNADPNPNNPKAGPTPTPTPTRADMIDWLLWEDGTYLTMEARWSERWVGGVSERKHEHEHGDGDRNRDGEVEGDGEGEGEGKLEVLFNPALDHAVIFDHEKWTEPLLEVVRRYVADV</sequence>
<reference evidence="4" key="1">
    <citation type="journal article" date="2014" name="Proc. Natl. Acad. Sci. U.S.A.">
        <title>Extensive sampling of basidiomycete genomes demonstrates inadequacy of the white-rot/brown-rot paradigm for wood decay fungi.</title>
        <authorList>
            <person name="Riley R."/>
            <person name="Salamov A.A."/>
            <person name="Brown D.W."/>
            <person name="Nagy L.G."/>
            <person name="Floudas D."/>
            <person name="Held B.W."/>
            <person name="Levasseur A."/>
            <person name="Lombard V."/>
            <person name="Morin E."/>
            <person name="Otillar R."/>
            <person name="Lindquist E.A."/>
            <person name="Sun H."/>
            <person name="LaButti K.M."/>
            <person name="Schmutz J."/>
            <person name="Jabbour D."/>
            <person name="Luo H."/>
            <person name="Baker S.E."/>
            <person name="Pisabarro A.G."/>
            <person name="Walton J.D."/>
            <person name="Blanchette R.A."/>
            <person name="Henrissat B."/>
            <person name="Martin F."/>
            <person name="Cullen D."/>
            <person name="Hibbett D.S."/>
            <person name="Grigoriev I.V."/>
        </authorList>
    </citation>
    <scope>NUCLEOTIDE SEQUENCE [LARGE SCALE GENOMIC DNA]</scope>
    <source>
        <strain evidence="4">CBS 339.88</strain>
    </source>
</reference>
<dbReference type="AlphaFoldDB" id="A0A067SNF8"/>
<dbReference type="OrthoDB" id="6431331at2759"/>
<keyword evidence="2" id="KW-0472">Membrane</keyword>